<dbReference type="PANTHER" id="PTHR30627">
    <property type="entry name" value="PEPTIDOGLYCAN D,D-TRANSPEPTIDASE"/>
    <property type="match status" value="1"/>
</dbReference>
<dbReference type="InterPro" id="IPR012338">
    <property type="entry name" value="Beta-lactam/transpept-like"/>
</dbReference>
<dbReference type="GO" id="GO:0071555">
    <property type="term" value="P:cell wall organization"/>
    <property type="evidence" value="ECO:0007669"/>
    <property type="project" value="TreeGrafter"/>
</dbReference>
<dbReference type="OrthoDB" id="9766847at2"/>
<keyword evidence="4" id="KW-1185">Reference proteome</keyword>
<dbReference type="eggNOG" id="COG0768">
    <property type="taxonomic scope" value="Bacteria"/>
</dbReference>
<dbReference type="KEGG" id="jde:Jden_0172"/>
<dbReference type="GO" id="GO:0016757">
    <property type="term" value="F:glycosyltransferase activity"/>
    <property type="evidence" value="ECO:0007669"/>
    <property type="project" value="UniProtKB-KW"/>
</dbReference>
<accession>C7QYJ9</accession>
<dbReference type="InterPro" id="IPR001460">
    <property type="entry name" value="PCN-bd_Tpept"/>
</dbReference>
<gene>
    <name evidence="3" type="ordered locus">Jden_0172</name>
</gene>
<reference evidence="3 4" key="1">
    <citation type="journal article" date="2009" name="Stand. Genomic Sci.">
        <title>Complete genome sequence of Jonesia denitrificans type strain (Prevot 55134).</title>
        <authorList>
            <person name="Pukall R."/>
            <person name="Gehrich-Schroter G."/>
            <person name="Lapidus A."/>
            <person name="Nolan M."/>
            <person name="Glavina Del Rio T."/>
            <person name="Lucas S."/>
            <person name="Chen F."/>
            <person name="Tice H."/>
            <person name="Pitluck S."/>
            <person name="Cheng J.F."/>
            <person name="Copeland A."/>
            <person name="Saunders E."/>
            <person name="Brettin T."/>
            <person name="Detter J.C."/>
            <person name="Bruce D."/>
            <person name="Goodwin L."/>
            <person name="Pati A."/>
            <person name="Ivanova N."/>
            <person name="Mavromatis K."/>
            <person name="Ovchinnikova G."/>
            <person name="Chen A."/>
            <person name="Palaniappan K."/>
            <person name="Land M."/>
            <person name="Hauser L."/>
            <person name="Chang Y.J."/>
            <person name="Jeffries C.D."/>
            <person name="Chain P."/>
            <person name="Goker M."/>
            <person name="Bristow J."/>
            <person name="Eisen J.A."/>
            <person name="Markowitz V."/>
            <person name="Hugenholtz P."/>
            <person name="Kyrpides N.C."/>
            <person name="Klenk H.P."/>
            <person name="Han C."/>
        </authorList>
    </citation>
    <scope>NUCLEOTIDE SEQUENCE [LARGE SCALE GENOMIC DNA]</scope>
    <source>
        <strain evidence="4">ATCC 14870 / DSM 20603 / BCRC 15368 / CIP 55.134 / JCM 11481 / NBRC 15587 / NCTC 10816 / Prevot 55134</strain>
    </source>
</reference>
<dbReference type="Pfam" id="PF00905">
    <property type="entry name" value="Transpeptidase"/>
    <property type="match status" value="1"/>
</dbReference>
<dbReference type="HOGENOM" id="CLU_009289_1_0_11"/>
<dbReference type="InterPro" id="IPR036138">
    <property type="entry name" value="PBP_dimer_sf"/>
</dbReference>
<keyword evidence="3" id="KW-0808">Transferase</keyword>
<feature type="domain" description="Penicillin-binding protein transpeptidase" evidence="1">
    <location>
        <begin position="155"/>
        <end position="478"/>
    </location>
</feature>
<dbReference type="PANTHER" id="PTHR30627:SF24">
    <property type="entry name" value="PENICILLIN-BINDING PROTEIN 4B"/>
    <property type="match status" value="1"/>
</dbReference>
<organism evidence="3 4">
    <name type="scientific">Jonesia denitrificans (strain ATCC 14870 / DSM 20603 / BCRC 15368 / CIP 55.134 / JCM 11481 / NBRC 15587 / NCTC 10816 / Prevot 55134)</name>
    <name type="common">Listeria denitrificans</name>
    <dbReference type="NCBI Taxonomy" id="471856"/>
    <lineage>
        <taxon>Bacteria</taxon>
        <taxon>Bacillati</taxon>
        <taxon>Actinomycetota</taxon>
        <taxon>Actinomycetes</taxon>
        <taxon>Micrococcales</taxon>
        <taxon>Jonesiaceae</taxon>
        <taxon>Jonesia</taxon>
    </lineage>
</organism>
<proteinExistence type="predicted"/>
<dbReference type="SUPFAM" id="SSF56601">
    <property type="entry name" value="beta-lactamase/transpeptidase-like"/>
    <property type="match status" value="1"/>
</dbReference>
<evidence type="ECO:0000259" key="2">
    <source>
        <dbReference type="Pfam" id="PF21922"/>
    </source>
</evidence>
<dbReference type="AlphaFoldDB" id="C7QYJ9"/>
<dbReference type="RefSeq" id="WP_012805951.1">
    <property type="nucleotide sequence ID" value="NC_013174.1"/>
</dbReference>
<dbReference type="GO" id="GO:0005886">
    <property type="term" value="C:plasma membrane"/>
    <property type="evidence" value="ECO:0007669"/>
    <property type="project" value="TreeGrafter"/>
</dbReference>
<dbReference type="GO" id="GO:0008658">
    <property type="term" value="F:penicillin binding"/>
    <property type="evidence" value="ECO:0007669"/>
    <property type="project" value="InterPro"/>
</dbReference>
<dbReference type="Gene3D" id="3.40.710.10">
    <property type="entry name" value="DD-peptidase/beta-lactamase superfamily"/>
    <property type="match status" value="1"/>
</dbReference>
<dbReference type="Gene3D" id="3.90.1310.10">
    <property type="entry name" value="Penicillin-binding protein 2a (Domain 2)"/>
    <property type="match status" value="1"/>
</dbReference>
<sequence length="483" mass="50650">MNKPIRRVSVIALVLFLSLFASSTWISFVQAPELNADSRNVRSLYREFGTNRGAIIVAGEEIASTEPIDDAFKYQRTYPQGELYAPITGFYSVVYGRTGIELAANEYLNGSSDSLAWARLENLITGEDPQGSAVELTINPVAQQAAWDALGGQRGAAVALDPTTGAILAMVSSPSFDPNTMATHSSADVRASYNSLLEDPDKPLINRTIAGDTYPPGSVFKLVTAAAALENGYTEDSAIEAPVTYRLPGTQTDLPNFGGASCTSGDTMPLADALKISCNTSFAILGNELGQQKISDQAEAFGFGDSIRVPMTVTASRYPENENDAQTALSAIGQQDVRVTPLQVAMVTSAIANGGELMTPYLIDQVRNPDLSVMSTTSPQRYGTPISQSTADQLTRMMTSVVRDGTGKAAQISGVDVAGKTGTAETGGDSSAHAWFTAFAPADNPQVVVAVVVENGGSAGSEATGGAVAAPIARHIMEAVISQ</sequence>
<protein>
    <submittedName>
        <fullName evidence="3">Peptidoglycan glycosyltransferase</fullName>
        <ecNumber evidence="3">2.4.1.129</ecNumber>
    </submittedName>
</protein>
<dbReference type="Pfam" id="PF21922">
    <property type="entry name" value="PBP_dimer_2"/>
    <property type="match status" value="1"/>
</dbReference>
<evidence type="ECO:0000313" key="3">
    <source>
        <dbReference type="EMBL" id="ACV07846.1"/>
    </source>
</evidence>
<dbReference type="SUPFAM" id="SSF56519">
    <property type="entry name" value="Penicillin binding protein dimerisation domain"/>
    <property type="match status" value="1"/>
</dbReference>
<dbReference type="EC" id="2.4.1.129" evidence="3"/>
<dbReference type="GO" id="GO:0071972">
    <property type="term" value="F:peptidoglycan L,D-transpeptidase activity"/>
    <property type="evidence" value="ECO:0007669"/>
    <property type="project" value="TreeGrafter"/>
</dbReference>
<feature type="domain" description="Penicillin binding protein A dimerisation" evidence="2">
    <location>
        <begin position="52"/>
        <end position="134"/>
    </location>
</feature>
<dbReference type="EMBL" id="CP001706">
    <property type="protein sequence ID" value="ACV07846.1"/>
    <property type="molecule type" value="Genomic_DNA"/>
</dbReference>
<name>C7QYJ9_JONDD</name>
<dbReference type="InterPro" id="IPR050515">
    <property type="entry name" value="Beta-lactam/transpept"/>
</dbReference>
<dbReference type="STRING" id="471856.Jden_0172"/>
<dbReference type="InterPro" id="IPR054120">
    <property type="entry name" value="PBPA_dimer"/>
</dbReference>
<evidence type="ECO:0000259" key="1">
    <source>
        <dbReference type="Pfam" id="PF00905"/>
    </source>
</evidence>
<evidence type="ECO:0000313" key="4">
    <source>
        <dbReference type="Proteomes" id="UP000000628"/>
    </source>
</evidence>
<dbReference type="Proteomes" id="UP000000628">
    <property type="component" value="Chromosome"/>
</dbReference>
<keyword evidence="3" id="KW-0328">Glycosyltransferase</keyword>